<evidence type="ECO:0000256" key="4">
    <source>
        <dbReference type="ARBA" id="ARBA00022475"/>
    </source>
</evidence>
<dbReference type="Pfam" id="PF01292">
    <property type="entry name" value="Ni_hydr_CYTB"/>
    <property type="match status" value="1"/>
</dbReference>
<evidence type="ECO:0000256" key="7">
    <source>
        <dbReference type="ARBA" id="ARBA00022723"/>
    </source>
</evidence>
<dbReference type="InterPro" id="IPR000516">
    <property type="entry name" value="Ni-dep_Hydgase_cyt-B"/>
</dbReference>
<evidence type="ECO:0000313" key="14">
    <source>
        <dbReference type="EMBL" id="VBB06808.1"/>
    </source>
</evidence>
<keyword evidence="7" id="KW-0479">Metal-binding</keyword>
<keyword evidence="4" id="KW-1003">Cell membrane</keyword>
<feature type="domain" description="Cytochrome b561 bacterial/Ni-hydrogenase" evidence="13">
    <location>
        <begin position="12"/>
        <end position="218"/>
    </location>
</feature>
<dbReference type="PANTHER" id="PTHR30485:SF0">
    <property type="entry name" value="NI_FE-HYDROGENASE 1 B-TYPE CYTOCHROME SUBUNIT-RELATED"/>
    <property type="match status" value="1"/>
</dbReference>
<dbReference type="EMBL" id="UPPP01000068">
    <property type="protein sequence ID" value="VBB06808.1"/>
    <property type="molecule type" value="Genomic_DNA"/>
</dbReference>
<organism evidence="14 15">
    <name type="scientific">Lucifera butyrica</name>
    <dbReference type="NCBI Taxonomy" id="1351585"/>
    <lineage>
        <taxon>Bacteria</taxon>
        <taxon>Bacillati</taxon>
        <taxon>Bacillota</taxon>
        <taxon>Negativicutes</taxon>
        <taxon>Veillonellales</taxon>
        <taxon>Veillonellaceae</taxon>
        <taxon>Lucifera</taxon>
    </lineage>
</organism>
<evidence type="ECO:0000256" key="10">
    <source>
        <dbReference type="ARBA" id="ARBA00023004"/>
    </source>
</evidence>
<dbReference type="InterPro" id="IPR051542">
    <property type="entry name" value="Hydrogenase_cytochrome"/>
</dbReference>
<dbReference type="GO" id="GO:0022904">
    <property type="term" value="P:respiratory electron transport chain"/>
    <property type="evidence" value="ECO:0007669"/>
    <property type="project" value="InterPro"/>
</dbReference>
<feature type="transmembrane region" description="Helical" evidence="12">
    <location>
        <begin position="184"/>
        <end position="201"/>
    </location>
</feature>
<dbReference type="GO" id="GO:0005886">
    <property type="term" value="C:plasma membrane"/>
    <property type="evidence" value="ECO:0007669"/>
    <property type="project" value="UniProtKB-SubCell"/>
</dbReference>
<feature type="transmembrane region" description="Helical" evidence="12">
    <location>
        <begin position="137"/>
        <end position="155"/>
    </location>
</feature>
<sequence>MEKNQSRKVYYVFSPWTRLFHWLMVGSIAVLFTTGLYIGNPSFLGNQGLEPTYAVNNWFSMEKIRFYHFTAAYILLAAIILKIYGFLVSKGDRLFPHFWTKKFYAGAWDTILHYLFLRPRHRPYLRNSLARASYAGLYFLILIEIATGFAMYFGINPHSGGAMLFHFVGYIIANEYALHLVHHYVAWIIVLFAIVHVYMVIRDDLLEKNGETSSMIAGVKFFAEEPEDLRDIR</sequence>
<keyword evidence="9 12" id="KW-1133">Transmembrane helix</keyword>
<keyword evidence="6 12" id="KW-0812">Transmembrane</keyword>
<dbReference type="RefSeq" id="WP_207857390.1">
    <property type="nucleotide sequence ID" value="NZ_UPPP01000068.1"/>
</dbReference>
<comment type="subcellular location">
    <subcellularLocation>
        <location evidence="1">Cell membrane</location>
        <topology evidence="1">Multi-pass membrane protein</topology>
    </subcellularLocation>
</comment>
<feature type="transmembrane region" description="Helical" evidence="12">
    <location>
        <begin position="20"/>
        <end position="39"/>
    </location>
</feature>
<proteinExistence type="inferred from homology"/>
<evidence type="ECO:0000256" key="6">
    <source>
        <dbReference type="ARBA" id="ARBA00022692"/>
    </source>
</evidence>
<keyword evidence="8" id="KW-0249">Electron transport</keyword>
<keyword evidence="3" id="KW-0813">Transport</keyword>
<protein>
    <submittedName>
        <fullName evidence="14">Nickel-dependent hydrogenase b-type cytochrome subunit</fullName>
    </submittedName>
</protein>
<dbReference type="SUPFAM" id="SSF81342">
    <property type="entry name" value="Transmembrane di-heme cytochromes"/>
    <property type="match status" value="1"/>
</dbReference>
<evidence type="ECO:0000256" key="5">
    <source>
        <dbReference type="ARBA" id="ARBA00022617"/>
    </source>
</evidence>
<evidence type="ECO:0000256" key="9">
    <source>
        <dbReference type="ARBA" id="ARBA00022989"/>
    </source>
</evidence>
<dbReference type="GO" id="GO:0005506">
    <property type="term" value="F:iron ion binding"/>
    <property type="evidence" value="ECO:0007669"/>
    <property type="project" value="InterPro"/>
</dbReference>
<keyword evidence="10" id="KW-0408">Iron</keyword>
<dbReference type="Gene3D" id="1.20.950.20">
    <property type="entry name" value="Transmembrane di-heme cytochromes, Chain C"/>
    <property type="match status" value="1"/>
</dbReference>
<evidence type="ECO:0000256" key="1">
    <source>
        <dbReference type="ARBA" id="ARBA00004651"/>
    </source>
</evidence>
<evidence type="ECO:0000256" key="11">
    <source>
        <dbReference type="ARBA" id="ARBA00023136"/>
    </source>
</evidence>
<gene>
    <name evidence="14" type="ORF">LUCI_2045</name>
</gene>
<dbReference type="Proteomes" id="UP000277811">
    <property type="component" value="Unassembled WGS sequence"/>
</dbReference>
<keyword evidence="5" id="KW-0349">Heme</keyword>
<accession>A0A498RCD0</accession>
<dbReference type="NCBIfam" id="TIGR02125">
    <property type="entry name" value="CytB-hydogenase"/>
    <property type="match status" value="1"/>
</dbReference>
<dbReference type="GO" id="GO:0009055">
    <property type="term" value="F:electron transfer activity"/>
    <property type="evidence" value="ECO:0007669"/>
    <property type="project" value="InterPro"/>
</dbReference>
<reference evidence="14 15" key="1">
    <citation type="submission" date="2018-06" db="EMBL/GenBank/DDBJ databases">
        <authorList>
            <person name="Strepis N."/>
        </authorList>
    </citation>
    <scope>NUCLEOTIDE SEQUENCE [LARGE SCALE GENOMIC DNA]</scope>
    <source>
        <strain evidence="14">LUCI</strain>
    </source>
</reference>
<evidence type="ECO:0000256" key="12">
    <source>
        <dbReference type="SAM" id="Phobius"/>
    </source>
</evidence>
<dbReference type="PANTHER" id="PTHR30485">
    <property type="entry name" value="NI/FE-HYDROGENASE 1 B-TYPE CYTOCHROME SUBUNIT"/>
    <property type="match status" value="1"/>
</dbReference>
<dbReference type="PRINTS" id="PR00161">
    <property type="entry name" value="NIHGNASECYTB"/>
</dbReference>
<feature type="transmembrane region" description="Helical" evidence="12">
    <location>
        <begin position="66"/>
        <end position="87"/>
    </location>
</feature>
<keyword evidence="11 12" id="KW-0472">Membrane</keyword>
<dbReference type="AlphaFoldDB" id="A0A498RCD0"/>
<evidence type="ECO:0000256" key="3">
    <source>
        <dbReference type="ARBA" id="ARBA00022448"/>
    </source>
</evidence>
<evidence type="ECO:0000259" key="13">
    <source>
        <dbReference type="Pfam" id="PF01292"/>
    </source>
</evidence>
<evidence type="ECO:0000256" key="2">
    <source>
        <dbReference type="ARBA" id="ARBA00008622"/>
    </source>
</evidence>
<keyword evidence="15" id="KW-1185">Reference proteome</keyword>
<evidence type="ECO:0000256" key="8">
    <source>
        <dbReference type="ARBA" id="ARBA00022982"/>
    </source>
</evidence>
<dbReference type="InterPro" id="IPR016174">
    <property type="entry name" value="Di-haem_cyt_TM"/>
</dbReference>
<name>A0A498RCD0_9FIRM</name>
<dbReference type="InterPro" id="IPR011577">
    <property type="entry name" value="Cyt_b561_bac/Ni-Hgenase"/>
</dbReference>
<comment type="similarity">
    <text evidence="2">Belongs to the HupC/HyaC/HydC family.</text>
</comment>
<dbReference type="GO" id="GO:0020037">
    <property type="term" value="F:heme binding"/>
    <property type="evidence" value="ECO:0007669"/>
    <property type="project" value="TreeGrafter"/>
</dbReference>
<evidence type="ECO:0000313" key="15">
    <source>
        <dbReference type="Proteomes" id="UP000277811"/>
    </source>
</evidence>